<comment type="caution">
    <text evidence="2">The sequence shown here is derived from an EMBL/GenBank/DDBJ whole genome shotgun (WGS) entry which is preliminary data.</text>
</comment>
<accession>A0ABQ5TJR2</accession>
<dbReference type="EMBL" id="BSKO01000001">
    <property type="protein sequence ID" value="GLO66240.1"/>
    <property type="molecule type" value="Genomic_DNA"/>
</dbReference>
<evidence type="ECO:0000313" key="2">
    <source>
        <dbReference type="EMBL" id="GLO66240.1"/>
    </source>
</evidence>
<evidence type="ECO:0000259" key="1">
    <source>
        <dbReference type="Pfam" id="PF12677"/>
    </source>
</evidence>
<reference evidence="2 3" key="1">
    <citation type="submission" date="2023-02" db="EMBL/GenBank/DDBJ databases">
        <title>Oceanobacillus kimchii IFOP_LL358 isolated form Alexandrium catenella lab strain.</title>
        <authorList>
            <person name="Gajardo G."/>
            <person name="Ueki S."/>
            <person name="Maruyama F."/>
        </authorList>
    </citation>
    <scope>NUCLEOTIDE SEQUENCE [LARGE SCALE GENOMIC DNA]</scope>
    <source>
        <strain evidence="2 3">IFOP_LL358</strain>
    </source>
</reference>
<gene>
    <name evidence="2" type="ORF">MACH08_20240</name>
</gene>
<dbReference type="Pfam" id="PF12677">
    <property type="entry name" value="DUF3797"/>
    <property type="match status" value="1"/>
</dbReference>
<name>A0ABQ5TJR2_9BACI</name>
<evidence type="ECO:0000313" key="3">
    <source>
        <dbReference type="Proteomes" id="UP001275436"/>
    </source>
</evidence>
<feature type="domain" description="DUF3797" evidence="1">
    <location>
        <begin position="13"/>
        <end position="46"/>
    </location>
</feature>
<organism evidence="2 3">
    <name type="scientific">Oceanobacillus kimchii</name>
    <dbReference type="NCBI Taxonomy" id="746691"/>
    <lineage>
        <taxon>Bacteria</taxon>
        <taxon>Bacillati</taxon>
        <taxon>Bacillota</taxon>
        <taxon>Bacilli</taxon>
        <taxon>Bacillales</taxon>
        <taxon>Bacillaceae</taxon>
        <taxon>Oceanobacillus</taxon>
    </lineage>
</organism>
<dbReference type="InterPro" id="IPR024256">
    <property type="entry name" value="DUF3797"/>
</dbReference>
<keyword evidence="3" id="KW-1185">Reference proteome</keyword>
<sequence>MNALDYLAIAPHLHNCANCGSETIGNGKGSVSIEETSVVRGCDCGFVFHFDTTNGTADSIVKQSINTQLDKFKEDSIGI</sequence>
<dbReference type="Proteomes" id="UP001275436">
    <property type="component" value="Unassembled WGS sequence"/>
</dbReference>
<protein>
    <recommendedName>
        <fullName evidence="1">DUF3797 domain-containing protein</fullName>
    </recommendedName>
</protein>
<dbReference type="RefSeq" id="WP_317958114.1">
    <property type="nucleotide sequence ID" value="NZ_BSKO01000001.1"/>
</dbReference>
<proteinExistence type="predicted"/>